<reference evidence="5 6" key="1">
    <citation type="journal article" date="2006" name="Science">
        <title>Phytophthora genome sequences uncover evolutionary origins and mechanisms of pathogenesis.</title>
        <authorList>
            <person name="Tyler B.M."/>
            <person name="Tripathy S."/>
            <person name="Zhang X."/>
            <person name="Dehal P."/>
            <person name="Jiang R.H."/>
            <person name="Aerts A."/>
            <person name="Arredondo F.D."/>
            <person name="Baxter L."/>
            <person name="Bensasson D."/>
            <person name="Beynon J.L."/>
            <person name="Chapman J."/>
            <person name="Damasceno C.M."/>
            <person name="Dorrance A.E."/>
            <person name="Dou D."/>
            <person name="Dickerman A.W."/>
            <person name="Dubchak I.L."/>
            <person name="Garbelotto M."/>
            <person name="Gijzen M."/>
            <person name="Gordon S.G."/>
            <person name="Govers F."/>
            <person name="Grunwald N.J."/>
            <person name="Huang W."/>
            <person name="Ivors K.L."/>
            <person name="Jones R.W."/>
            <person name="Kamoun S."/>
            <person name="Krampis K."/>
            <person name="Lamour K.H."/>
            <person name="Lee M.K."/>
            <person name="McDonald W.H."/>
            <person name="Medina M."/>
            <person name="Meijer H.J."/>
            <person name="Nordberg E.K."/>
            <person name="Maclean D.J."/>
            <person name="Ospina-Giraldo M.D."/>
            <person name="Morris P.F."/>
            <person name="Phuntumart V."/>
            <person name="Putnam N.H."/>
            <person name="Rash S."/>
            <person name="Rose J.K."/>
            <person name="Sakihama Y."/>
            <person name="Salamov A.A."/>
            <person name="Savidor A."/>
            <person name="Scheuring C.F."/>
            <person name="Smith B.M."/>
            <person name="Sobral B.W."/>
            <person name="Terry A."/>
            <person name="Torto-Alalibo T.A."/>
            <person name="Win J."/>
            <person name="Xu Z."/>
            <person name="Zhang H."/>
            <person name="Grigoriev I.V."/>
            <person name="Rokhsar D.S."/>
            <person name="Boore J.L."/>
        </authorList>
    </citation>
    <scope>NUCLEOTIDE SEQUENCE [LARGE SCALE GENOMIC DNA]</scope>
    <source>
        <strain evidence="5 6">P6497</strain>
    </source>
</reference>
<name>G4YKD6_PHYSP</name>
<dbReference type="EMBL" id="JH159151">
    <property type="protein sequence ID" value="EGZ28220.1"/>
    <property type="molecule type" value="Genomic_DNA"/>
</dbReference>
<dbReference type="PANTHER" id="PTHR12363:SF33">
    <property type="entry name" value="IMPORTIN-13"/>
    <property type="match status" value="1"/>
</dbReference>
<dbReference type="InParanoid" id="G4YKD6"/>
<dbReference type="GeneID" id="20648578"/>
<dbReference type="STRING" id="1094619.G4YKD6"/>
<dbReference type="SUPFAM" id="SSF48371">
    <property type="entry name" value="ARM repeat"/>
    <property type="match status" value="1"/>
</dbReference>
<dbReference type="PANTHER" id="PTHR12363">
    <property type="entry name" value="TRANSPORTIN 3 AND IMPORTIN 13"/>
    <property type="match status" value="1"/>
</dbReference>
<dbReference type="SMR" id="G4YKD6"/>
<accession>G4YKD6</accession>
<evidence type="ECO:0000313" key="6">
    <source>
        <dbReference type="Proteomes" id="UP000002640"/>
    </source>
</evidence>
<organism evidence="5 6">
    <name type="scientific">Phytophthora sojae (strain P6497)</name>
    <name type="common">Soybean stem and root rot agent</name>
    <name type="synonym">Phytophthora megasperma f. sp. glycines</name>
    <dbReference type="NCBI Taxonomy" id="1094619"/>
    <lineage>
        <taxon>Eukaryota</taxon>
        <taxon>Sar</taxon>
        <taxon>Stramenopiles</taxon>
        <taxon>Oomycota</taxon>
        <taxon>Peronosporomycetes</taxon>
        <taxon>Peronosporales</taxon>
        <taxon>Peronosporaceae</taxon>
        <taxon>Phytophthora</taxon>
    </lineage>
</organism>
<evidence type="ECO:0000313" key="5">
    <source>
        <dbReference type="EMBL" id="EGZ28220.1"/>
    </source>
</evidence>
<comment type="subcellular location">
    <subcellularLocation>
        <location evidence="1">Nucleus</location>
    </subcellularLocation>
</comment>
<protein>
    <recommendedName>
        <fullName evidence="7">Exportin-1/Importin-beta-like domain-containing protein</fullName>
    </recommendedName>
</protein>
<evidence type="ECO:0000256" key="3">
    <source>
        <dbReference type="ARBA" id="ARBA00022448"/>
    </source>
</evidence>
<keyword evidence="6" id="KW-1185">Reference proteome</keyword>
<evidence type="ECO:0000256" key="4">
    <source>
        <dbReference type="ARBA" id="ARBA00023242"/>
    </source>
</evidence>
<evidence type="ECO:0008006" key="7">
    <source>
        <dbReference type="Google" id="ProtNLM"/>
    </source>
</evidence>
<dbReference type="GO" id="GO:0005634">
    <property type="term" value="C:nucleus"/>
    <property type="evidence" value="ECO:0007669"/>
    <property type="project" value="UniProtKB-SubCell"/>
</dbReference>
<dbReference type="RefSeq" id="XP_009515495.1">
    <property type="nucleotide sequence ID" value="XM_009517200.1"/>
</dbReference>
<keyword evidence="3" id="KW-0813">Transport</keyword>
<gene>
    <name evidence="5" type="ORF">PHYSODRAFT_343761</name>
</gene>
<proteinExistence type="inferred from homology"/>
<dbReference type="GO" id="GO:0006606">
    <property type="term" value="P:protein import into nucleus"/>
    <property type="evidence" value="ECO:0007669"/>
    <property type="project" value="TreeGrafter"/>
</dbReference>
<evidence type="ECO:0000256" key="1">
    <source>
        <dbReference type="ARBA" id="ARBA00004123"/>
    </source>
</evidence>
<dbReference type="GO" id="GO:0005737">
    <property type="term" value="C:cytoplasm"/>
    <property type="evidence" value="ECO:0007669"/>
    <property type="project" value="TreeGrafter"/>
</dbReference>
<dbReference type="OMA" id="WIDFRAY"/>
<evidence type="ECO:0000256" key="2">
    <source>
        <dbReference type="ARBA" id="ARBA00007991"/>
    </source>
</evidence>
<dbReference type="AlphaFoldDB" id="G4YKD6"/>
<dbReference type="InterPro" id="IPR051345">
    <property type="entry name" value="Importin_beta-like_NTR"/>
</dbReference>
<dbReference type="InterPro" id="IPR011989">
    <property type="entry name" value="ARM-like"/>
</dbReference>
<dbReference type="KEGG" id="psoj:PHYSODRAFT_343761"/>
<comment type="similarity">
    <text evidence="2">Belongs to the importin beta family.</text>
</comment>
<keyword evidence="4" id="KW-0539">Nucleus</keyword>
<dbReference type="InterPro" id="IPR016024">
    <property type="entry name" value="ARM-type_fold"/>
</dbReference>
<sequence>MEVAVVSEAVVSEALHQLYSPLSSPRVRRRADSLLQQFQRSPEAAQTALGVLQAPIVDTGNAEHNALLRAKRAFAASTIYFTVASYIRKYKMDDPANWTPEDRAQHEVLVKDFGQMAQDVWNVLTGPNGTHEELNVQTHLALTIAVILLRFHEPQGDSTVVGAVEWLVQNQQHPVSDNVTAALTNFAVLLTLKVIPEEVDNKRVKFTKVKRAQCEDMVQQCAAHVVRSVLPSIATAIDASEDQVQLRGLLLQAFASWVEHGTVLPAVIIECGMLDRAFRESLVPAASVYALQVVREVVRACRHDEHVQLMEMVMHNFVMLGKHLQERMAASAKSMDFCLADCARAISECGQAFIVYFVDYTLDMRPGSLVYEFLDTILYFTSLNNLDISNETMEFWINFRTYISGKHEQRMYVFETFISRLLVILIERTQYPEGFEAFPEAAKELFFLYRSEVRNVFRALATVTVASEDKFIVDAIHAIFQQYEAAESGAPLPPDWWRRTEVYVHALSALSKSIREEDTSLVPRLFECLSRKEPSHRALSRTVTIFLGVAGHWFARHPKYLGTYAFQIVSNGFELSEDGSGIPFSQHGLEDHVGAVALRKLTLRCGSHFFNPLWMDALVNLYRSNRAAVGGPSPPCLTGNSAKLIVDSICHVLTTVSYKDALPVVEELGTIMFSDLASRYSQLNPDDEGSIEFLCEMFNHLLVLATRIPLQMDQEVPHPVLCVLQKQWEVLATILSVYGCCEEVIEPFCALLVGVFESLRSQALELASAIMPVLLEQFSRSHDGSYLSVIKSIIGCAGDDEATAVSLTRVMVIVSESSMSKIAADGSVDEHPGLTAALFSLVATCGTHHPSILVQSNQLEGVLALALHAFKSQNPEVGAATLDFLLELGSLYGQILRTPEALLQGPEFAGKLLLHQQIQTLFFEKDVQYHVLFALFNAAAGGMSPNLMDKIAEVVRSCWVYFGRQRSEELIHRLLSDSNFLGSQVSERARAEFLNYISTPTCVENSRKFKRVLNAFCDHFKRNLTVSVNGDAMPL</sequence>
<dbReference type="Gene3D" id="1.25.10.10">
    <property type="entry name" value="Leucine-rich Repeat Variant"/>
    <property type="match status" value="1"/>
</dbReference>
<dbReference type="Proteomes" id="UP000002640">
    <property type="component" value="Unassembled WGS sequence"/>
</dbReference>